<dbReference type="InterPro" id="IPR036779">
    <property type="entry name" value="LysM_dom_sf"/>
</dbReference>
<organism evidence="3 4">
    <name type="scientific">Salisediminibacterium beveridgei</name>
    <dbReference type="NCBI Taxonomy" id="632773"/>
    <lineage>
        <taxon>Bacteria</taxon>
        <taxon>Bacillati</taxon>
        <taxon>Bacillota</taxon>
        <taxon>Bacilli</taxon>
        <taxon>Bacillales</taxon>
        <taxon>Bacillaceae</taxon>
        <taxon>Salisediminibacterium</taxon>
    </lineage>
</organism>
<accession>A0A1D7QVR0</accession>
<keyword evidence="1" id="KW-0472">Membrane</keyword>
<dbReference type="AlphaFoldDB" id="A0A1D7QVR0"/>
<dbReference type="OrthoDB" id="2679564at2"/>
<evidence type="ECO:0000313" key="3">
    <source>
        <dbReference type="EMBL" id="AOM83100.1"/>
    </source>
</evidence>
<dbReference type="PROSITE" id="PS51782">
    <property type="entry name" value="LYSM"/>
    <property type="match status" value="1"/>
</dbReference>
<evidence type="ECO:0000259" key="2">
    <source>
        <dbReference type="PROSITE" id="PS51782"/>
    </source>
</evidence>
<dbReference type="KEGG" id="bbev:BBEV_1739"/>
<keyword evidence="1" id="KW-0812">Transmembrane</keyword>
<sequence>MKRMESIMIMVMVFAAMFYVWQTFEEAKHVPEYKGPVQQVVVSEGDSIWKIAEQSNGSSPLTLEESVEWMLHHNHIEDATVMPGQAIQVPAGGTGVAME</sequence>
<name>A0A1D7QVR0_9BACI</name>
<feature type="domain" description="LysM" evidence="2">
    <location>
        <begin position="38"/>
        <end position="89"/>
    </location>
</feature>
<dbReference type="Gene3D" id="3.10.350.10">
    <property type="entry name" value="LysM domain"/>
    <property type="match status" value="1"/>
</dbReference>
<keyword evidence="1" id="KW-1133">Transmembrane helix</keyword>
<dbReference type="Pfam" id="PF01476">
    <property type="entry name" value="LysM"/>
    <property type="match status" value="1"/>
</dbReference>
<dbReference type="EMBL" id="CP012502">
    <property type="protein sequence ID" value="AOM83100.1"/>
    <property type="molecule type" value="Genomic_DNA"/>
</dbReference>
<keyword evidence="4" id="KW-1185">Reference proteome</keyword>
<protein>
    <recommendedName>
        <fullName evidence="2">LysM domain-containing protein</fullName>
    </recommendedName>
</protein>
<reference evidence="3 4" key="1">
    <citation type="submission" date="2015-08" db="EMBL/GenBank/DDBJ databases">
        <title>The complete genome sequence of Bacillus beveridgei MLTeJB.</title>
        <authorList>
            <person name="Hanson T.E."/>
            <person name="Mesa C."/>
            <person name="Basesman S.M."/>
            <person name="Oremland R.S."/>
        </authorList>
    </citation>
    <scope>NUCLEOTIDE SEQUENCE [LARGE SCALE GENOMIC DNA]</scope>
    <source>
        <strain evidence="3 4">MLTeJB</strain>
    </source>
</reference>
<dbReference type="RefSeq" id="WP_069365113.1">
    <property type="nucleotide sequence ID" value="NZ_CP012502.1"/>
</dbReference>
<feature type="transmembrane region" description="Helical" evidence="1">
    <location>
        <begin position="7"/>
        <end position="24"/>
    </location>
</feature>
<dbReference type="InterPro" id="IPR018392">
    <property type="entry name" value="LysM"/>
</dbReference>
<proteinExistence type="predicted"/>
<evidence type="ECO:0000313" key="4">
    <source>
        <dbReference type="Proteomes" id="UP000094463"/>
    </source>
</evidence>
<dbReference type="STRING" id="632773.BBEV_1739"/>
<gene>
    <name evidence="3" type="ORF">BBEV_1739</name>
</gene>
<evidence type="ECO:0000256" key="1">
    <source>
        <dbReference type="SAM" id="Phobius"/>
    </source>
</evidence>
<dbReference type="CDD" id="cd00118">
    <property type="entry name" value="LysM"/>
    <property type="match status" value="1"/>
</dbReference>
<dbReference type="Proteomes" id="UP000094463">
    <property type="component" value="Chromosome"/>
</dbReference>